<dbReference type="InterPro" id="IPR017896">
    <property type="entry name" value="4Fe4S_Fe-S-bd"/>
</dbReference>
<dbReference type="EMBL" id="CYYC01000035">
    <property type="protein sequence ID" value="CUN13513.1"/>
    <property type="molecule type" value="Genomic_DNA"/>
</dbReference>
<evidence type="ECO:0000256" key="6">
    <source>
        <dbReference type="ARBA" id="ARBA00023014"/>
    </source>
</evidence>
<keyword evidence="4" id="KW-0249">Electron transport</keyword>
<evidence type="ECO:0000256" key="4">
    <source>
        <dbReference type="ARBA" id="ARBA00022982"/>
    </source>
</evidence>
<evidence type="ECO:0000256" key="5">
    <source>
        <dbReference type="ARBA" id="ARBA00023004"/>
    </source>
</evidence>
<keyword evidence="6" id="KW-0411">Iron-sulfur</keyword>
<accession>A0A173UEM9</accession>
<feature type="domain" description="4Fe-4S ferredoxin-type" evidence="8">
    <location>
        <begin position="261"/>
        <end position="281"/>
    </location>
</feature>
<dbReference type="PROSITE" id="PS00198">
    <property type="entry name" value="4FE4S_FER_1"/>
    <property type="match status" value="2"/>
</dbReference>
<evidence type="ECO:0000256" key="1">
    <source>
        <dbReference type="ARBA" id="ARBA00022448"/>
    </source>
</evidence>
<evidence type="ECO:0000256" key="3">
    <source>
        <dbReference type="ARBA" id="ARBA00022723"/>
    </source>
</evidence>
<dbReference type="PROSITE" id="PS51379">
    <property type="entry name" value="4FE4S_FER_2"/>
    <property type="match status" value="2"/>
</dbReference>
<dbReference type="PANTHER" id="PTHR30176:SF3">
    <property type="entry name" value="FERREDOXIN-TYPE PROTEIN NAPH"/>
    <property type="match status" value="1"/>
</dbReference>
<dbReference type="InterPro" id="IPR017900">
    <property type="entry name" value="4Fe4S_Fe_S_CS"/>
</dbReference>
<gene>
    <name evidence="9" type="primary">yccM_3</name>
    <name evidence="9" type="ORF">ERS852578_02401</name>
</gene>
<dbReference type="AlphaFoldDB" id="A0A173UEM9"/>
<keyword evidence="7" id="KW-0812">Transmembrane</keyword>
<feature type="transmembrane region" description="Helical" evidence="7">
    <location>
        <begin position="178"/>
        <end position="201"/>
    </location>
</feature>
<keyword evidence="2" id="KW-0004">4Fe-4S</keyword>
<organism evidence="9 10">
    <name type="scientific">Anaerobutyricum hallii</name>
    <dbReference type="NCBI Taxonomy" id="39488"/>
    <lineage>
        <taxon>Bacteria</taxon>
        <taxon>Bacillati</taxon>
        <taxon>Bacillota</taxon>
        <taxon>Clostridia</taxon>
        <taxon>Lachnospirales</taxon>
        <taxon>Lachnospiraceae</taxon>
        <taxon>Anaerobutyricum</taxon>
    </lineage>
</organism>
<dbReference type="RefSeq" id="WP_172678869.1">
    <property type="nucleotide sequence ID" value="NZ_CYYC01000035.1"/>
</dbReference>
<feature type="domain" description="4Fe-4S ferredoxin-type" evidence="8">
    <location>
        <begin position="227"/>
        <end position="256"/>
    </location>
</feature>
<protein>
    <submittedName>
        <fullName evidence="9">Putative electron transport protein yccM</fullName>
    </submittedName>
</protein>
<name>A0A173UEM9_9FIRM</name>
<feature type="transmembrane region" description="Helical" evidence="7">
    <location>
        <begin position="12"/>
        <end position="31"/>
    </location>
</feature>
<evidence type="ECO:0000313" key="9">
    <source>
        <dbReference type="EMBL" id="CUN13513.1"/>
    </source>
</evidence>
<dbReference type="SUPFAM" id="SSF54862">
    <property type="entry name" value="4Fe-4S ferredoxins"/>
    <property type="match status" value="1"/>
</dbReference>
<feature type="transmembrane region" description="Helical" evidence="7">
    <location>
        <begin position="37"/>
        <end position="58"/>
    </location>
</feature>
<reference evidence="9 10" key="1">
    <citation type="submission" date="2015-09" db="EMBL/GenBank/DDBJ databases">
        <authorList>
            <consortium name="Pathogen Informatics"/>
        </authorList>
    </citation>
    <scope>NUCLEOTIDE SEQUENCE [LARGE SCALE GENOMIC DNA]</scope>
    <source>
        <strain evidence="9 10">2789STDY5834966</strain>
    </source>
</reference>
<feature type="transmembrane region" description="Helical" evidence="7">
    <location>
        <begin position="91"/>
        <end position="110"/>
    </location>
</feature>
<keyword evidence="7" id="KW-1133">Transmembrane helix</keyword>
<dbReference type="GO" id="GO:0051539">
    <property type="term" value="F:4 iron, 4 sulfur cluster binding"/>
    <property type="evidence" value="ECO:0007669"/>
    <property type="project" value="UniProtKB-KW"/>
</dbReference>
<dbReference type="GO" id="GO:0046872">
    <property type="term" value="F:metal ion binding"/>
    <property type="evidence" value="ECO:0007669"/>
    <property type="project" value="UniProtKB-KW"/>
</dbReference>
<sequence>MMRKNTMFRKYIPSLLLFLLFELVAITLWIAKYNIFYLLNFSYIGGCLALGTALFIAGKCYARHFVQLAVGSYMLLYLGIIFCENMQIEGFWYYLFLGVFEAATIHYAVAKIFGPLLFGRGWCGYACWTAMVLDFLPYKQPKKPRKEKLGVLRYVMFVLSLAVVLSLFLMKIANLERIMFWIFLGGNTFYYIVGIVLAFVFKDNRAFCKYLCPVTVFLKPMSYFSLLRVRCDENKCIHCGKCLKVCPMNVEVNKESRKRKNGTECILCYECTKVCPTKALH</sequence>
<keyword evidence="1" id="KW-0813">Transport</keyword>
<dbReference type="Proteomes" id="UP000095390">
    <property type="component" value="Unassembled WGS sequence"/>
</dbReference>
<feature type="transmembrane region" description="Helical" evidence="7">
    <location>
        <begin position="151"/>
        <end position="172"/>
    </location>
</feature>
<feature type="transmembrane region" description="Helical" evidence="7">
    <location>
        <begin position="65"/>
        <end position="85"/>
    </location>
</feature>
<keyword evidence="7" id="KW-0472">Membrane</keyword>
<dbReference type="GO" id="GO:0005886">
    <property type="term" value="C:plasma membrane"/>
    <property type="evidence" value="ECO:0007669"/>
    <property type="project" value="TreeGrafter"/>
</dbReference>
<proteinExistence type="predicted"/>
<evidence type="ECO:0000256" key="7">
    <source>
        <dbReference type="SAM" id="Phobius"/>
    </source>
</evidence>
<keyword evidence="3" id="KW-0479">Metal-binding</keyword>
<dbReference type="InterPro" id="IPR051684">
    <property type="entry name" value="Electron_Trans/Redox"/>
</dbReference>
<evidence type="ECO:0000313" key="10">
    <source>
        <dbReference type="Proteomes" id="UP000095390"/>
    </source>
</evidence>
<dbReference type="Pfam" id="PF12801">
    <property type="entry name" value="Fer4_5"/>
    <property type="match status" value="2"/>
</dbReference>
<keyword evidence="5" id="KW-0408">Iron</keyword>
<dbReference type="PANTHER" id="PTHR30176">
    <property type="entry name" value="FERREDOXIN-TYPE PROTEIN NAPH"/>
    <property type="match status" value="1"/>
</dbReference>
<dbReference type="Gene3D" id="3.30.70.20">
    <property type="match status" value="1"/>
</dbReference>
<evidence type="ECO:0000256" key="2">
    <source>
        <dbReference type="ARBA" id="ARBA00022485"/>
    </source>
</evidence>
<evidence type="ECO:0000259" key="8">
    <source>
        <dbReference type="PROSITE" id="PS51379"/>
    </source>
</evidence>
<dbReference type="Pfam" id="PF13187">
    <property type="entry name" value="Fer4_9"/>
    <property type="match status" value="1"/>
</dbReference>